<keyword evidence="7" id="KW-0547">Nucleotide-binding</keyword>
<dbReference type="Pfam" id="PF13086">
    <property type="entry name" value="AAA_11"/>
    <property type="match status" value="2"/>
</dbReference>
<dbReference type="GO" id="GO:0003678">
    <property type="term" value="F:DNA helicase activity"/>
    <property type="evidence" value="ECO:0007669"/>
    <property type="project" value="UniProtKB-EC"/>
</dbReference>
<evidence type="ECO:0000256" key="2">
    <source>
        <dbReference type="SAM" id="MobiDB-lite"/>
    </source>
</evidence>
<dbReference type="PANTHER" id="PTHR10887">
    <property type="entry name" value="DNA2/NAM7 HELICASE FAMILY"/>
    <property type="match status" value="1"/>
</dbReference>
<keyword evidence="7" id="KW-0067">ATP-binding</keyword>
<feature type="region of interest" description="Disordered" evidence="2">
    <location>
        <begin position="342"/>
        <end position="387"/>
    </location>
</feature>
<dbReference type="EMBL" id="SJPQ01000004">
    <property type="protein sequence ID" value="TWT86594.1"/>
    <property type="molecule type" value="Genomic_DNA"/>
</dbReference>
<dbReference type="Gene3D" id="3.40.50.300">
    <property type="entry name" value="P-loop containing nucleotide triphosphate hydrolases"/>
    <property type="match status" value="3"/>
</dbReference>
<proteinExistence type="predicted"/>
<dbReference type="OrthoDB" id="9757917at2"/>
<dbReference type="InterPro" id="IPR041679">
    <property type="entry name" value="DNA2/NAM7-like_C"/>
</dbReference>
<dbReference type="InterPro" id="IPR045055">
    <property type="entry name" value="DNA2/NAM7-like"/>
</dbReference>
<dbReference type="Pfam" id="PF13087">
    <property type="entry name" value="AAA_12"/>
    <property type="match status" value="1"/>
</dbReference>
<feature type="domain" description="DNA2/NAM7 helicase helicase" evidence="4">
    <location>
        <begin position="682"/>
        <end position="745"/>
    </location>
</feature>
<feature type="domain" description="DUF3320" evidence="3">
    <location>
        <begin position="1973"/>
        <end position="2022"/>
    </location>
</feature>
<evidence type="ECO:0000259" key="5">
    <source>
        <dbReference type="Pfam" id="PF13087"/>
    </source>
</evidence>
<dbReference type="InterPro" id="IPR025103">
    <property type="entry name" value="DUF4011"/>
</dbReference>
<dbReference type="CDD" id="cd18808">
    <property type="entry name" value="SF1_C_Upf1"/>
    <property type="match status" value="1"/>
</dbReference>
<comment type="caution">
    <text evidence="7">The sequence shown here is derived from an EMBL/GenBank/DDBJ whole genome shotgun (WGS) entry which is preliminary data.</text>
</comment>
<dbReference type="FunFam" id="3.40.960.10:FF:000002">
    <property type="entry name" value="DNA helicase related protein"/>
    <property type="match status" value="1"/>
</dbReference>
<organism evidence="7 8">
    <name type="scientific">Pseudobythopirellula maris</name>
    <dbReference type="NCBI Taxonomy" id="2527991"/>
    <lineage>
        <taxon>Bacteria</taxon>
        <taxon>Pseudomonadati</taxon>
        <taxon>Planctomycetota</taxon>
        <taxon>Planctomycetia</taxon>
        <taxon>Pirellulales</taxon>
        <taxon>Lacipirellulaceae</taxon>
        <taxon>Pseudobythopirellula</taxon>
    </lineage>
</organism>
<evidence type="ECO:0000259" key="3">
    <source>
        <dbReference type="Pfam" id="PF11784"/>
    </source>
</evidence>
<dbReference type="InterPro" id="IPR047187">
    <property type="entry name" value="SF1_C_Upf1"/>
</dbReference>
<dbReference type="FunFam" id="3.40.50.300:FF:002063">
    <property type="entry name" value="DNA helicase related protein"/>
    <property type="match status" value="1"/>
</dbReference>
<gene>
    <name evidence="7" type="primary">recD2_2</name>
    <name evidence="7" type="ORF">Mal64_34210</name>
</gene>
<keyword evidence="1" id="KW-0175">Coiled coil</keyword>
<dbReference type="InterPro" id="IPR021754">
    <property type="entry name" value="DUF3320"/>
</dbReference>
<dbReference type="SUPFAM" id="SSF52540">
    <property type="entry name" value="P-loop containing nucleoside triphosphate hydrolases"/>
    <property type="match status" value="1"/>
</dbReference>
<evidence type="ECO:0000259" key="6">
    <source>
        <dbReference type="Pfam" id="PF18741"/>
    </source>
</evidence>
<dbReference type="Pfam" id="PF18741">
    <property type="entry name" value="MTES_1575"/>
    <property type="match status" value="1"/>
</dbReference>
<dbReference type="Pfam" id="PF11784">
    <property type="entry name" value="DUF3320"/>
    <property type="match status" value="1"/>
</dbReference>
<feature type="region of interest" description="Disordered" evidence="2">
    <location>
        <begin position="1886"/>
        <end position="1926"/>
    </location>
</feature>
<evidence type="ECO:0000256" key="1">
    <source>
        <dbReference type="SAM" id="Coils"/>
    </source>
</evidence>
<keyword evidence="7" id="KW-0378">Hydrolase</keyword>
<reference evidence="7 8" key="1">
    <citation type="submission" date="2019-02" db="EMBL/GenBank/DDBJ databases">
        <title>Deep-cultivation of Planctomycetes and their phenomic and genomic characterization uncovers novel biology.</title>
        <authorList>
            <person name="Wiegand S."/>
            <person name="Jogler M."/>
            <person name="Boedeker C."/>
            <person name="Pinto D."/>
            <person name="Vollmers J."/>
            <person name="Rivas-Marin E."/>
            <person name="Kohn T."/>
            <person name="Peeters S.H."/>
            <person name="Heuer A."/>
            <person name="Rast P."/>
            <person name="Oberbeckmann S."/>
            <person name="Bunk B."/>
            <person name="Jeske O."/>
            <person name="Meyerdierks A."/>
            <person name="Storesund J.E."/>
            <person name="Kallscheuer N."/>
            <person name="Luecker S."/>
            <person name="Lage O.M."/>
            <person name="Pohl T."/>
            <person name="Merkel B.J."/>
            <person name="Hornburger P."/>
            <person name="Mueller R.-W."/>
            <person name="Bruemmer F."/>
            <person name="Labrenz M."/>
            <person name="Spormann A.M."/>
            <person name="Op Den Camp H."/>
            <person name="Overmann J."/>
            <person name="Amann R."/>
            <person name="Jetten M.S.M."/>
            <person name="Mascher T."/>
            <person name="Medema M.H."/>
            <person name="Devos D.P."/>
            <person name="Kaster A.-K."/>
            <person name="Ovreas L."/>
            <person name="Rohde M."/>
            <person name="Galperin M.Y."/>
            <person name="Jogler C."/>
        </authorList>
    </citation>
    <scope>NUCLEOTIDE SEQUENCE [LARGE SCALE GENOMIC DNA]</scope>
    <source>
        <strain evidence="7 8">Mal64</strain>
    </source>
</reference>
<evidence type="ECO:0000313" key="8">
    <source>
        <dbReference type="Proteomes" id="UP000315440"/>
    </source>
</evidence>
<feature type="domain" description="DNA2/NAM7 helicase-like C-terminal" evidence="5">
    <location>
        <begin position="1538"/>
        <end position="1735"/>
    </location>
</feature>
<dbReference type="Gene3D" id="3.40.960.10">
    <property type="entry name" value="VSR Endonuclease"/>
    <property type="match status" value="1"/>
</dbReference>
<dbReference type="EC" id="3.6.4.12" evidence="7"/>
<protein>
    <submittedName>
        <fullName evidence="7">ATP-dependent RecD-like DNA helicase</fullName>
        <ecNumber evidence="7">3.6.4.12</ecNumber>
    </submittedName>
</protein>
<name>A0A5C5ZGZ8_9BACT</name>
<keyword evidence="8" id="KW-1185">Reference proteome</keyword>
<evidence type="ECO:0000259" key="4">
    <source>
        <dbReference type="Pfam" id="PF13086"/>
    </source>
</evidence>
<dbReference type="InterPro" id="IPR041677">
    <property type="entry name" value="DNA2/NAM7_AAA_11"/>
</dbReference>
<dbReference type="InterPro" id="IPR049468">
    <property type="entry name" value="Restrct_endonuc-II-like_dom"/>
</dbReference>
<feature type="coiled-coil region" evidence="1">
    <location>
        <begin position="945"/>
        <end position="979"/>
    </location>
</feature>
<feature type="domain" description="Restriction endonuclease type II-like" evidence="6">
    <location>
        <begin position="1784"/>
        <end position="1881"/>
    </location>
</feature>
<dbReference type="InterPro" id="IPR027417">
    <property type="entry name" value="P-loop_NTPase"/>
</dbReference>
<sequence length="2122" mass="235076">MPLSEREGSQVREEVNPWIVATVEQCFNYAAWQNAIPLLRSVVVHNPTGEDLESVIVELTTSPAFVRPKSWIIDRIGAGQQISLSDVDIEVDADYLDSLDEAIRGVLVFRLRKGEQSLAETCESVRVLARDEWGGMGGMGELLPAFVTPNEPALSPLLKSTAEILSSHGHPAALDGYQSGDPNRSYMLAAALWSAVAARSLTYANPPGSFEQVGQKTRRVTTVLGDGLATCLDTSLLFASGLEAIGLHPVVLMTEGHCFAGVWLTEKTFNRLCEPDCSEVRKALSAKELVVFETTLVTHVPAAKFADAIRAAEAKVSEACEHEFVAAVDVARARMSQIRPLASHGARDVKPAQEAEGAGPPALPDTPGYERPLAEQDDPLPQTPAGRVERWQRKLLDLSLRNKLLNFRPNKQTIPVLCPNVSRLEDLLADGSRMRLVSLNEHNAVVDRDPALHQQRTRKDLDLEFASEALERGEVACPIESHDLEKRLTALFRKVKNDLAEGGCNTLYLAVGFLRWKQTPTAEKTYRAPLLLVPVKLLRRSASSPFYFAHHEDDVRFNATLLQLLKKDFDCDLTAMESDLPTDDSGIDVPRVLDRMRRAVRDIPGFEVVEEATVASFSFAKYLMWKDLVDRVDQLERNRVVRHLVNEPDKAFARSDVGPIPRPHEIDTRYEPSDLFHPLPADSSQLTAVMAVSEGHDLVIIGPPGTGKSQTIANLIAQCLAVGKTVLFVAEKTAALDVVHRRLRQHGLGDCCVELHSNKAERRRLLDQLEVSWKRPSRQGDREWIAVNDSLRLRRDELNAYVAALHAVHPNGWTAYRAMGVCADRQDSKAVDLGWSRDRPLIRDDYETLRKSVDEIIFDYVALPDNADLGRMQAAEWSMAWEEDFLATCGRLKESSDSLADGVGQLSKAIGLPLSANISAAQLGALYRLTQELLGGEQPAESLVLHEKIDELKALLAARRELLERRERSRRDLNEALSSFAAALGAPPRDQPPEDAKPMYYRLANELVKPDPPPAPLVFHAAFDSLPEQLTRHEILLKQRADAWEMIDARRFNPSLVKRIRLDEIEAAWLKAVGSIWPLSLLRRRSVTKKLKAYMPADATAEPDIDLPLLREHLDSQDLLAENHASMALPQELQLAVDQDPPSLRPPLEAARRLRDAFVAAESSPERVGEANRQSLEPLIAAARRLYPPGRVMEQLRIELQENMAALDLPPDLQAEVLEDGSALDSQLEAAGRLREIAATLGLSNASVAGLQASLTEEGRQSASDCRRSAKDFQNAWQEYARLAEVTPVPKASVSVVRDAAEQAERVLSNRSVLNQWIAWTAARRRAETLGLAPFVASLQRGEFTVEEAASRFEHAYARWWLPLAVDQSDALRKFQRIRHEDAIKDFCQLDESARKAAAPRAVQAIYHGLPASEQVPRKSELGLLRHQIGLKRPSKSIRELISGMPETFSKLAPCLMMSPLSIAQYLPADQAPFDVVVFDEASQIATWDAIGAIARGKQTIIVGDPKQLPPTNFFGKADDDEDNAELEDYEKDLASILDEAHASGLPELVLNWHYRSRHESLIAFSNHHYYGDGLVTFPAAESEDRGVSLIPVAGGLYDRGKSRTNRAEAEAIVADAVERMRRCLARPEGERLTYGVVTFNSQQQALIQDLFDQALRDAPELEWFFADDRVEPTAVKNLENVQGDERDVMYFSITFGKDAAGKFPVDFGAINREGGERRLNVAVTRARQALRVFASFLPDELRADRSKARGVHDLKAFLEYAHKGPETVLAATIESTGDAAPCFEQAVSVALESRGWSLTPGVGVSGFRVDLGVVHPDRPEAYLAGIECDGAAYLRAAAARDRDKTRQQVLENLGWNILRVWSPDWWRHPDAAIDDLHNRLTSLLQASREGDRPSSTPANEDSPEGLQAFTPPRAGAAGDDLLPPVNYTHEIADAPATDDSRHPRLVAKQASNDKPRKAYVITKLDDRTADQDRFYDDEYSRDLRELALAIVETEGPIRDDVLARRIARAHGFARTGARIRDRVLAMIPEVTSTKEEAGRFLWPSDKPAATAPFRHAAPEDERRSLDEIPMAELIGLVSSRPDLTSSDDPAIAFAREIGLSRLAKSARERLETAIELAGGVG</sequence>
<dbReference type="GO" id="GO:0016787">
    <property type="term" value="F:hydrolase activity"/>
    <property type="evidence" value="ECO:0007669"/>
    <property type="project" value="UniProtKB-KW"/>
</dbReference>
<keyword evidence="7" id="KW-0347">Helicase</keyword>
<accession>A0A5C5ZGZ8</accession>
<dbReference type="PANTHER" id="PTHR10887:SF495">
    <property type="entry name" value="HELICASE SENATAXIN ISOFORM X1-RELATED"/>
    <property type="match status" value="1"/>
</dbReference>
<dbReference type="Proteomes" id="UP000315440">
    <property type="component" value="Unassembled WGS sequence"/>
</dbReference>
<dbReference type="InterPro" id="IPR011335">
    <property type="entry name" value="Restrct_endonuc-II-like"/>
</dbReference>
<dbReference type="SUPFAM" id="SSF52980">
    <property type="entry name" value="Restriction endonuclease-like"/>
    <property type="match status" value="1"/>
</dbReference>
<dbReference type="Pfam" id="PF13195">
    <property type="entry name" value="DUF4011"/>
    <property type="match status" value="1"/>
</dbReference>
<feature type="domain" description="DNA2/NAM7 helicase helicase" evidence="4">
    <location>
        <begin position="1469"/>
        <end position="1512"/>
    </location>
</feature>
<evidence type="ECO:0000313" key="7">
    <source>
        <dbReference type="EMBL" id="TWT86594.1"/>
    </source>
</evidence>